<name>A0A848QKU4_9SPHN</name>
<feature type="chain" id="PRO_5032763528" evidence="1">
    <location>
        <begin position="25"/>
        <end position="299"/>
    </location>
</feature>
<dbReference type="InterPro" id="IPR002816">
    <property type="entry name" value="TraB/PrgY/GumN_fam"/>
</dbReference>
<dbReference type="AlphaFoldDB" id="A0A848QKU4"/>
<dbReference type="InterPro" id="IPR047111">
    <property type="entry name" value="YbaP-like"/>
</dbReference>
<proteinExistence type="predicted"/>
<dbReference type="RefSeq" id="WP_170010781.1">
    <property type="nucleotide sequence ID" value="NZ_JABCRE010000002.1"/>
</dbReference>
<evidence type="ECO:0000256" key="1">
    <source>
        <dbReference type="SAM" id="SignalP"/>
    </source>
</evidence>
<protein>
    <submittedName>
        <fullName evidence="2">TraB/GumN family protein</fullName>
    </submittedName>
</protein>
<keyword evidence="3" id="KW-1185">Reference proteome</keyword>
<evidence type="ECO:0000313" key="2">
    <source>
        <dbReference type="EMBL" id="NMW31360.1"/>
    </source>
</evidence>
<feature type="signal peptide" evidence="1">
    <location>
        <begin position="1"/>
        <end position="24"/>
    </location>
</feature>
<sequence>MISKYFFGPLAALVLLSGCGSVLSDNNEAGTADKPSPALWLVADDAGNTEGWLFGTIHALPDGVRWRTEALDRALQQSEALAVEIANLDDQQALARTFYQLALSPRQLALVERVSSDRVKKLERMMAKGDFDQGHFQSTDTWAAAITLAQLQSVGDSENGVDRALIRSSGNRLLIELEGTARQLGIFDQLPAKEQIDLLHAVIDETQETDAGKPSDLVATWIKGDMQALEQESMKGMLADPELRSALLVQRNQDWVRQLQVLFPDTGPIMVAVGAAHMAGSDGLPDMLRQQGYTVTRIQ</sequence>
<dbReference type="Proteomes" id="UP000561181">
    <property type="component" value="Unassembled WGS sequence"/>
</dbReference>
<gene>
    <name evidence="2" type="ORF">HKD42_04750</name>
</gene>
<dbReference type="EMBL" id="JABCRE010000002">
    <property type="protein sequence ID" value="NMW31360.1"/>
    <property type="molecule type" value="Genomic_DNA"/>
</dbReference>
<organism evidence="2 3">
    <name type="scientific">Pontixanthobacter rizhaonensis</name>
    <dbReference type="NCBI Taxonomy" id="2730337"/>
    <lineage>
        <taxon>Bacteria</taxon>
        <taxon>Pseudomonadati</taxon>
        <taxon>Pseudomonadota</taxon>
        <taxon>Alphaproteobacteria</taxon>
        <taxon>Sphingomonadales</taxon>
        <taxon>Erythrobacteraceae</taxon>
        <taxon>Pontixanthobacter</taxon>
    </lineage>
</organism>
<dbReference type="PANTHER" id="PTHR40590">
    <property type="entry name" value="CYTOPLASMIC PROTEIN-RELATED"/>
    <property type="match status" value="1"/>
</dbReference>
<comment type="caution">
    <text evidence="2">The sequence shown here is derived from an EMBL/GenBank/DDBJ whole genome shotgun (WGS) entry which is preliminary data.</text>
</comment>
<evidence type="ECO:0000313" key="3">
    <source>
        <dbReference type="Proteomes" id="UP000561181"/>
    </source>
</evidence>
<dbReference type="Pfam" id="PF01963">
    <property type="entry name" value="TraB_PrgY_gumN"/>
    <property type="match status" value="1"/>
</dbReference>
<reference evidence="2 3" key="1">
    <citation type="submission" date="2020-04" db="EMBL/GenBank/DDBJ databases">
        <authorList>
            <person name="Liu A."/>
        </authorList>
    </citation>
    <scope>NUCLEOTIDE SEQUENCE [LARGE SCALE GENOMIC DNA]</scope>
    <source>
        <strain evidence="2 3">RZ02</strain>
    </source>
</reference>
<dbReference type="PANTHER" id="PTHR40590:SF1">
    <property type="entry name" value="CYTOPLASMIC PROTEIN"/>
    <property type="match status" value="1"/>
</dbReference>
<accession>A0A848QKU4</accession>
<dbReference type="CDD" id="cd14789">
    <property type="entry name" value="Tiki"/>
    <property type="match status" value="1"/>
</dbReference>
<dbReference type="PROSITE" id="PS51257">
    <property type="entry name" value="PROKAR_LIPOPROTEIN"/>
    <property type="match status" value="1"/>
</dbReference>
<keyword evidence="1" id="KW-0732">Signal</keyword>